<dbReference type="STRING" id="1073574.GOARA_063_01050"/>
<evidence type="ECO:0000313" key="6">
    <source>
        <dbReference type="EMBL" id="GAB10906.1"/>
    </source>
</evidence>
<dbReference type="NCBIfam" id="NF000930">
    <property type="entry name" value="PRK00092.2-2"/>
    <property type="match status" value="1"/>
</dbReference>
<reference evidence="6 7" key="1">
    <citation type="submission" date="2011-11" db="EMBL/GenBank/DDBJ databases">
        <title>Whole genome shotgun sequence of Gordonia araii NBRC 100433.</title>
        <authorList>
            <person name="Yoshida Y."/>
            <person name="Hosoyama A."/>
            <person name="Tsuchikane K."/>
            <person name="Katsumata H."/>
            <person name="Yamazaki S."/>
            <person name="Fujita N."/>
        </authorList>
    </citation>
    <scope>NUCLEOTIDE SEQUENCE [LARGE SCALE GENOMIC DNA]</scope>
    <source>
        <strain evidence="6 7">NBRC 100433</strain>
    </source>
</reference>
<dbReference type="HAMAP" id="MF_01077">
    <property type="entry name" value="RimP"/>
    <property type="match status" value="1"/>
</dbReference>
<keyword evidence="7" id="KW-1185">Reference proteome</keyword>
<dbReference type="InterPro" id="IPR035956">
    <property type="entry name" value="RimP_N_sf"/>
</dbReference>
<dbReference type="SUPFAM" id="SSF75420">
    <property type="entry name" value="YhbC-like, N-terminal domain"/>
    <property type="match status" value="1"/>
</dbReference>
<comment type="caution">
    <text evidence="6">The sequence shown here is derived from an EMBL/GenBank/DDBJ whole genome shotgun (WGS) entry which is preliminary data.</text>
</comment>
<dbReference type="GO" id="GO:0005829">
    <property type="term" value="C:cytosol"/>
    <property type="evidence" value="ECO:0007669"/>
    <property type="project" value="TreeGrafter"/>
</dbReference>
<evidence type="ECO:0000256" key="2">
    <source>
        <dbReference type="ARBA" id="ARBA00022517"/>
    </source>
</evidence>
<dbReference type="RefSeq" id="WP_007322981.1">
    <property type="nucleotide sequence ID" value="NZ_BAEE01000063.1"/>
</dbReference>
<accession>G7H4Y1</accession>
<evidence type="ECO:0000313" key="7">
    <source>
        <dbReference type="Proteomes" id="UP000035088"/>
    </source>
</evidence>
<organism evidence="6 7">
    <name type="scientific">Gordonia araii NBRC 100433</name>
    <dbReference type="NCBI Taxonomy" id="1073574"/>
    <lineage>
        <taxon>Bacteria</taxon>
        <taxon>Bacillati</taxon>
        <taxon>Actinomycetota</taxon>
        <taxon>Actinomycetes</taxon>
        <taxon>Mycobacteriales</taxon>
        <taxon>Gordoniaceae</taxon>
        <taxon>Gordonia</taxon>
    </lineage>
</organism>
<evidence type="ECO:0000259" key="4">
    <source>
        <dbReference type="Pfam" id="PF02576"/>
    </source>
</evidence>
<keyword evidence="1 3" id="KW-0963">Cytoplasm</keyword>
<dbReference type="Pfam" id="PF02576">
    <property type="entry name" value="RimP_N"/>
    <property type="match status" value="1"/>
</dbReference>
<feature type="domain" description="Ribosome maturation factor RimP N-terminal" evidence="4">
    <location>
        <begin position="11"/>
        <end position="84"/>
    </location>
</feature>
<evidence type="ECO:0000256" key="1">
    <source>
        <dbReference type="ARBA" id="ARBA00022490"/>
    </source>
</evidence>
<comment type="subcellular location">
    <subcellularLocation>
        <location evidence="3">Cytoplasm</location>
    </subcellularLocation>
</comment>
<dbReference type="InterPro" id="IPR028989">
    <property type="entry name" value="RimP_N"/>
</dbReference>
<evidence type="ECO:0000259" key="5">
    <source>
        <dbReference type="Pfam" id="PF17384"/>
    </source>
</evidence>
<comment type="function">
    <text evidence="3">Required for maturation of 30S ribosomal subunits.</text>
</comment>
<comment type="similarity">
    <text evidence="3">Belongs to the RimP family.</text>
</comment>
<evidence type="ECO:0000256" key="3">
    <source>
        <dbReference type="HAMAP-Rule" id="MF_01077"/>
    </source>
</evidence>
<dbReference type="InterPro" id="IPR003728">
    <property type="entry name" value="Ribosome_maturation_RimP"/>
</dbReference>
<name>G7H4Y1_9ACTN</name>
<gene>
    <name evidence="3 6" type="primary">rimP</name>
    <name evidence="6" type="ORF">GOARA_063_01050</name>
</gene>
<dbReference type="GO" id="GO:0006412">
    <property type="term" value="P:translation"/>
    <property type="evidence" value="ECO:0007669"/>
    <property type="project" value="TreeGrafter"/>
</dbReference>
<dbReference type="InterPro" id="IPR028998">
    <property type="entry name" value="RimP_C"/>
</dbReference>
<dbReference type="AlphaFoldDB" id="G7H4Y1"/>
<proteinExistence type="inferred from homology"/>
<sequence length="178" mass="18810">MAPDADSVAKIVTPIIEDTGLEVDGLSVVRRPGRGESVITVVVDGDDGVGLDALTELTRAITAAFDEQSWAQDYALDVTSRGVDSPLTKPQHWRRNRERKAQVVVRGAGGSGAAANDEKFTGRIGNLVGDTVSLVVNQKGRIAVREVALDDVVSAVVVVEFGEPSKAELDLCRESAGE</sequence>
<dbReference type="GO" id="GO:0000028">
    <property type="term" value="P:ribosomal small subunit assembly"/>
    <property type="evidence" value="ECO:0007669"/>
    <property type="project" value="TreeGrafter"/>
</dbReference>
<dbReference type="PANTHER" id="PTHR33867:SF1">
    <property type="entry name" value="RIBOSOME MATURATION FACTOR RIMP"/>
    <property type="match status" value="1"/>
</dbReference>
<dbReference type="PANTHER" id="PTHR33867">
    <property type="entry name" value="RIBOSOME MATURATION FACTOR RIMP"/>
    <property type="match status" value="1"/>
</dbReference>
<dbReference type="EMBL" id="BAEE01000063">
    <property type="protein sequence ID" value="GAB10906.1"/>
    <property type="molecule type" value="Genomic_DNA"/>
</dbReference>
<dbReference type="Gene3D" id="3.30.300.70">
    <property type="entry name" value="RimP-like superfamily, N-terminal"/>
    <property type="match status" value="1"/>
</dbReference>
<feature type="domain" description="Ribosome maturation factor RimP C-terminal" evidence="5">
    <location>
        <begin position="87"/>
        <end position="161"/>
    </location>
</feature>
<keyword evidence="2 3" id="KW-0690">Ribosome biogenesis</keyword>
<dbReference type="Pfam" id="PF17384">
    <property type="entry name" value="DUF150_C"/>
    <property type="match status" value="1"/>
</dbReference>
<protein>
    <recommendedName>
        <fullName evidence="3">Ribosome maturation factor RimP</fullName>
    </recommendedName>
</protein>
<dbReference type="Proteomes" id="UP000035088">
    <property type="component" value="Unassembled WGS sequence"/>
</dbReference>